<keyword evidence="3" id="KW-1185">Reference proteome</keyword>
<feature type="signal peptide" evidence="1">
    <location>
        <begin position="1"/>
        <end position="19"/>
    </location>
</feature>
<protein>
    <recommendedName>
        <fullName evidence="4">Carboxypeptidase regulatory-like domain-containing protein</fullName>
    </recommendedName>
</protein>
<name>A0A7V9A9T7_9BACT</name>
<keyword evidence="1" id="KW-0732">Signal</keyword>
<evidence type="ECO:0000313" key="3">
    <source>
        <dbReference type="Proteomes" id="UP000551616"/>
    </source>
</evidence>
<organism evidence="2 3">
    <name type="scientific">Bremerella alba</name>
    <dbReference type="NCBI Taxonomy" id="980252"/>
    <lineage>
        <taxon>Bacteria</taxon>
        <taxon>Pseudomonadati</taxon>
        <taxon>Planctomycetota</taxon>
        <taxon>Planctomycetia</taxon>
        <taxon>Pirellulales</taxon>
        <taxon>Pirellulaceae</taxon>
        <taxon>Bremerella</taxon>
    </lineage>
</organism>
<reference evidence="2 3" key="1">
    <citation type="submission" date="2020-05" db="EMBL/GenBank/DDBJ databases">
        <title>Bremerella alba sp. nov., a novel planctomycete isolated from the surface of the macroalga Fucus spiralis.</title>
        <authorList>
            <person name="Godinho O."/>
            <person name="Botelho R."/>
            <person name="Albuquerque L."/>
            <person name="Wiegand S."/>
            <person name="Da Costa M.S."/>
            <person name="Lobo-Da-Cunha A."/>
            <person name="Jogler C."/>
            <person name="Lage O.M."/>
        </authorList>
    </citation>
    <scope>NUCLEOTIDE SEQUENCE [LARGE SCALE GENOMIC DNA]</scope>
    <source>
        <strain evidence="2 3">FF15</strain>
    </source>
</reference>
<comment type="caution">
    <text evidence="2">The sequence shown here is derived from an EMBL/GenBank/DDBJ whole genome shotgun (WGS) entry which is preliminary data.</text>
</comment>
<dbReference type="InterPro" id="IPR008969">
    <property type="entry name" value="CarboxyPept-like_regulatory"/>
</dbReference>
<dbReference type="SUPFAM" id="SSF49464">
    <property type="entry name" value="Carboxypeptidase regulatory domain-like"/>
    <property type="match status" value="1"/>
</dbReference>
<dbReference type="RefSeq" id="WP_207399056.1">
    <property type="nucleotide sequence ID" value="NZ_JABRWO010000018.1"/>
</dbReference>
<accession>A0A7V9A9T7</accession>
<gene>
    <name evidence="2" type="ORF">HOV93_48840</name>
</gene>
<proteinExistence type="predicted"/>
<dbReference type="EMBL" id="JABRWO010000018">
    <property type="protein sequence ID" value="MBA2117683.1"/>
    <property type="molecule type" value="Genomic_DNA"/>
</dbReference>
<dbReference type="AlphaFoldDB" id="A0A7V9A9T7"/>
<feature type="chain" id="PRO_5030975583" description="Carboxypeptidase regulatory-like domain-containing protein" evidence="1">
    <location>
        <begin position="20"/>
        <end position="133"/>
    </location>
</feature>
<dbReference type="Proteomes" id="UP000551616">
    <property type="component" value="Unassembled WGS sequence"/>
</dbReference>
<evidence type="ECO:0000313" key="2">
    <source>
        <dbReference type="EMBL" id="MBA2117683.1"/>
    </source>
</evidence>
<evidence type="ECO:0008006" key="4">
    <source>
        <dbReference type="Google" id="ProtNLM"/>
    </source>
</evidence>
<sequence>MLRLLLGLLLCCFAWGCSGNSDYPATAPVKGVLLYEGKPLANASISLIPDSGRPASGTTNVDGKFELMTFAPGDGAIPGEHRVLVQKYAQPSGDLYSATKSEIPMRYSEIKSTPLRQKVLAKDNPELRIELED</sequence>
<evidence type="ECO:0000256" key="1">
    <source>
        <dbReference type="SAM" id="SignalP"/>
    </source>
</evidence>